<dbReference type="Proteomes" id="UP001232992">
    <property type="component" value="Unassembled WGS sequence"/>
</dbReference>
<feature type="transmembrane region" description="Helical" evidence="5">
    <location>
        <begin position="81"/>
        <end position="102"/>
    </location>
</feature>
<dbReference type="Pfam" id="PF04932">
    <property type="entry name" value="Wzy_C"/>
    <property type="match status" value="1"/>
</dbReference>
<evidence type="ECO:0000313" key="7">
    <source>
        <dbReference type="EMBL" id="MDJ1184110.1"/>
    </source>
</evidence>
<keyword evidence="4 5" id="KW-0472">Membrane</keyword>
<proteinExistence type="predicted"/>
<feature type="transmembrane region" description="Helical" evidence="5">
    <location>
        <begin position="381"/>
        <end position="402"/>
    </location>
</feature>
<dbReference type="PANTHER" id="PTHR37422">
    <property type="entry name" value="TEICHURONIC ACID BIOSYNTHESIS PROTEIN TUAE"/>
    <property type="match status" value="1"/>
</dbReference>
<evidence type="ECO:0000256" key="2">
    <source>
        <dbReference type="ARBA" id="ARBA00022692"/>
    </source>
</evidence>
<keyword evidence="2 5" id="KW-0812">Transmembrane</keyword>
<feature type="domain" description="O-antigen ligase-related" evidence="6">
    <location>
        <begin position="191"/>
        <end position="348"/>
    </location>
</feature>
<keyword evidence="7" id="KW-0436">Ligase</keyword>
<name>A0ABT7BY42_9CYAN</name>
<evidence type="ECO:0000256" key="5">
    <source>
        <dbReference type="SAM" id="Phobius"/>
    </source>
</evidence>
<dbReference type="GO" id="GO:0016874">
    <property type="term" value="F:ligase activity"/>
    <property type="evidence" value="ECO:0007669"/>
    <property type="project" value="UniProtKB-KW"/>
</dbReference>
<organism evidence="7 8">
    <name type="scientific">Roseofilum casamattae BLCC-M143</name>
    <dbReference type="NCBI Taxonomy" id="3022442"/>
    <lineage>
        <taxon>Bacteria</taxon>
        <taxon>Bacillati</taxon>
        <taxon>Cyanobacteriota</taxon>
        <taxon>Cyanophyceae</taxon>
        <taxon>Desertifilales</taxon>
        <taxon>Desertifilaceae</taxon>
        <taxon>Roseofilum</taxon>
        <taxon>Roseofilum casamattae</taxon>
    </lineage>
</organism>
<keyword evidence="3 5" id="KW-1133">Transmembrane helix</keyword>
<feature type="transmembrane region" description="Helical" evidence="5">
    <location>
        <begin position="219"/>
        <end position="238"/>
    </location>
</feature>
<feature type="transmembrane region" description="Helical" evidence="5">
    <location>
        <begin position="26"/>
        <end position="44"/>
    </location>
</feature>
<evidence type="ECO:0000256" key="1">
    <source>
        <dbReference type="ARBA" id="ARBA00004141"/>
    </source>
</evidence>
<protein>
    <submittedName>
        <fullName evidence="7">O-antigen ligase family protein</fullName>
    </submittedName>
</protein>
<dbReference type="InterPro" id="IPR051533">
    <property type="entry name" value="WaaL-like"/>
</dbReference>
<evidence type="ECO:0000256" key="4">
    <source>
        <dbReference type="ARBA" id="ARBA00023136"/>
    </source>
</evidence>
<feature type="transmembrane region" description="Helical" evidence="5">
    <location>
        <begin position="156"/>
        <end position="174"/>
    </location>
</feature>
<dbReference type="RefSeq" id="WP_283758762.1">
    <property type="nucleotide sequence ID" value="NZ_JAQOSQ010000012.1"/>
</dbReference>
<gene>
    <name evidence="7" type="ORF">PMH09_13035</name>
</gene>
<accession>A0ABT7BY42</accession>
<dbReference type="EMBL" id="JAQOSQ010000012">
    <property type="protein sequence ID" value="MDJ1184110.1"/>
    <property type="molecule type" value="Genomic_DNA"/>
</dbReference>
<evidence type="ECO:0000313" key="8">
    <source>
        <dbReference type="Proteomes" id="UP001232992"/>
    </source>
</evidence>
<sequence length="415" mass="46819">MNRGLFLLLLYSSLLSRIKIPVLEVGVHFLLMGIAGIWAIIVNWNSFVARVRQFPLLWTLLSLFYSWVWIAALASDWRAIAIKYTIKYSIYGVAFCALFALLSSTINVKTADKIIFVLLTLIAMGGFLEEAFPHTWMIKLFSYPDNYPRIRSVIQGPNPFGVLMAIGSCLALMWNRDRPYLPKQYWAYPFLILTALSASRNGWLVWIVGLFLLLLSKKISIKLAVNLLCFWLVCLLLVPVSSQRIIPNFWAGTVDLSPLGIPAAVANSTLPEAPVPVRHALSKSSMQDRFILWKQGLKAARQYPISGVGLGVFQEVFAKQLYGHARFNTHNLFLGIAVELGLVGLSLFTIILAIVCRIAIGKVWVDFIPVILFLSSQVFDYFIYEYAMTTIFLYVLARSLILSGNGRSLWHREPC</sequence>
<evidence type="ECO:0000259" key="6">
    <source>
        <dbReference type="Pfam" id="PF04932"/>
    </source>
</evidence>
<comment type="subcellular location">
    <subcellularLocation>
        <location evidence="1">Membrane</location>
        <topology evidence="1">Multi-pass membrane protein</topology>
    </subcellularLocation>
</comment>
<feature type="transmembrane region" description="Helical" evidence="5">
    <location>
        <begin position="56"/>
        <end position="75"/>
    </location>
</feature>
<dbReference type="PANTHER" id="PTHR37422:SF13">
    <property type="entry name" value="LIPOPOLYSACCHARIDE BIOSYNTHESIS PROTEIN PA4999-RELATED"/>
    <property type="match status" value="1"/>
</dbReference>
<dbReference type="InterPro" id="IPR007016">
    <property type="entry name" value="O-antigen_ligase-rel_domated"/>
</dbReference>
<feature type="transmembrane region" description="Helical" evidence="5">
    <location>
        <begin position="186"/>
        <end position="213"/>
    </location>
</feature>
<feature type="transmembrane region" description="Helical" evidence="5">
    <location>
        <begin position="114"/>
        <end position="136"/>
    </location>
</feature>
<feature type="transmembrane region" description="Helical" evidence="5">
    <location>
        <begin position="332"/>
        <end position="361"/>
    </location>
</feature>
<keyword evidence="8" id="KW-1185">Reference proteome</keyword>
<comment type="caution">
    <text evidence="7">The sequence shown here is derived from an EMBL/GenBank/DDBJ whole genome shotgun (WGS) entry which is preliminary data.</text>
</comment>
<evidence type="ECO:0000256" key="3">
    <source>
        <dbReference type="ARBA" id="ARBA00022989"/>
    </source>
</evidence>
<reference evidence="7 8" key="1">
    <citation type="submission" date="2023-01" db="EMBL/GenBank/DDBJ databases">
        <title>Novel diversity within Roseofilum (Cyanobacteria; Desertifilaceae) from marine benthic mats with descriptions of four novel species.</title>
        <authorList>
            <person name="Wang Y."/>
            <person name="Berthold D.E."/>
            <person name="Hu J."/>
            <person name="Lefler F.W."/>
            <person name="Laughinghouse H.D. IV."/>
        </authorList>
    </citation>
    <scope>NUCLEOTIDE SEQUENCE [LARGE SCALE GENOMIC DNA]</scope>
    <source>
        <strain evidence="7 8">BLCC-M143</strain>
    </source>
</reference>